<keyword evidence="2" id="KW-0732">Signal</keyword>
<evidence type="ECO:0000256" key="1">
    <source>
        <dbReference type="SAM" id="Phobius"/>
    </source>
</evidence>
<dbReference type="InterPro" id="IPR032942">
    <property type="entry name" value="BPI/LBP/Plunc"/>
</dbReference>
<keyword evidence="1" id="KW-0812">Transmembrane</keyword>
<accession>A0AAV5SCQ1</accession>
<dbReference type="SUPFAM" id="SSF55394">
    <property type="entry name" value="Bactericidal permeability-increasing protein, BPI"/>
    <property type="match status" value="1"/>
</dbReference>
<proteinExistence type="predicted"/>
<reference evidence="3" key="1">
    <citation type="submission" date="2023-10" db="EMBL/GenBank/DDBJ databases">
        <title>Genome assembly of Pristionchus species.</title>
        <authorList>
            <person name="Yoshida K."/>
            <person name="Sommer R.J."/>
        </authorList>
    </citation>
    <scope>NUCLEOTIDE SEQUENCE</scope>
    <source>
        <strain evidence="3">RS0144</strain>
    </source>
</reference>
<evidence type="ECO:0000313" key="3">
    <source>
        <dbReference type="EMBL" id="GMS81146.1"/>
    </source>
</evidence>
<dbReference type="Gene3D" id="3.15.10.10">
    <property type="entry name" value="Bactericidal permeability-increasing protein, domain 1"/>
    <property type="match status" value="1"/>
</dbReference>
<dbReference type="GO" id="GO:0008289">
    <property type="term" value="F:lipid binding"/>
    <property type="evidence" value="ECO:0007669"/>
    <property type="project" value="InterPro"/>
</dbReference>
<dbReference type="GO" id="GO:0005615">
    <property type="term" value="C:extracellular space"/>
    <property type="evidence" value="ECO:0007669"/>
    <property type="project" value="TreeGrafter"/>
</dbReference>
<dbReference type="PANTHER" id="PTHR10504">
    <property type="entry name" value="BACTERICIDAL PERMEABILITY-INCREASING BPI PROTEIN-RELATED"/>
    <property type="match status" value="1"/>
</dbReference>
<feature type="signal peptide" evidence="2">
    <location>
        <begin position="1"/>
        <end position="23"/>
    </location>
</feature>
<comment type="caution">
    <text evidence="3">The sequence shown here is derived from an EMBL/GenBank/DDBJ whole genome shotgun (WGS) entry which is preliminary data.</text>
</comment>
<feature type="transmembrane region" description="Helical" evidence="1">
    <location>
        <begin position="304"/>
        <end position="326"/>
    </location>
</feature>
<name>A0AAV5SCQ1_9BILA</name>
<dbReference type="PANTHER" id="PTHR10504:SF145">
    <property type="entry name" value="PROTEIN CBG15266"/>
    <property type="match status" value="1"/>
</dbReference>
<keyword evidence="4" id="KW-1185">Reference proteome</keyword>
<sequence length="393" mass="44493">MRISQHTVLFLIFAAFAASAAAAARHHAAARLRFNRPFFIKAGNTTKRIIDRIIPELKLPAINASFHNIISFQTRSTNLTEFDFPRTKFKISNSGLIWNSAGGSVGMGMEFVVRVGPFTKTGFLYLTYNDLRMNVSAIVTTSNSRPRLDVTGCDAQLGNGHAVIDADITGYVLSLLKDYIFRYVRTILKLQMCLLITSGSDLANEFVENQPGDIRLHRSIYLNYSADIDPIFSDDYLEATCTFRADLLGSYSDPEEWSEDSESLERNLTQRVVYSMSRSPIWKQVKVGTAELNIRAVMRLFAVWYIKAIVWLLFFTGLWFSACFVWEKLRPHFACSLVFLSDEIARGMRSVSAQLSSLLHKRTDETDPLLSRENDQTVPPSTDSYELDQLRSN</sequence>
<dbReference type="AlphaFoldDB" id="A0AAV5SCQ1"/>
<dbReference type="Proteomes" id="UP001432027">
    <property type="component" value="Unassembled WGS sequence"/>
</dbReference>
<feature type="chain" id="PRO_5043820382" evidence="2">
    <location>
        <begin position="24"/>
        <end position="393"/>
    </location>
</feature>
<evidence type="ECO:0000313" key="4">
    <source>
        <dbReference type="Proteomes" id="UP001432027"/>
    </source>
</evidence>
<dbReference type="InterPro" id="IPR017943">
    <property type="entry name" value="Bactericidal_perm-incr_a/b_dom"/>
</dbReference>
<keyword evidence="1" id="KW-0472">Membrane</keyword>
<evidence type="ECO:0000256" key="2">
    <source>
        <dbReference type="SAM" id="SignalP"/>
    </source>
</evidence>
<gene>
    <name evidence="3" type="ORF">PENTCL1PPCAC_3321</name>
</gene>
<organism evidence="3 4">
    <name type="scientific">Pristionchus entomophagus</name>
    <dbReference type="NCBI Taxonomy" id="358040"/>
    <lineage>
        <taxon>Eukaryota</taxon>
        <taxon>Metazoa</taxon>
        <taxon>Ecdysozoa</taxon>
        <taxon>Nematoda</taxon>
        <taxon>Chromadorea</taxon>
        <taxon>Rhabditida</taxon>
        <taxon>Rhabditina</taxon>
        <taxon>Diplogasteromorpha</taxon>
        <taxon>Diplogasteroidea</taxon>
        <taxon>Neodiplogasteridae</taxon>
        <taxon>Pristionchus</taxon>
    </lineage>
</organism>
<protein>
    <submittedName>
        <fullName evidence="3">Uncharacterized protein</fullName>
    </submittedName>
</protein>
<keyword evidence="1" id="KW-1133">Transmembrane helix</keyword>
<dbReference type="EMBL" id="BTSX01000001">
    <property type="protein sequence ID" value="GMS81146.1"/>
    <property type="molecule type" value="Genomic_DNA"/>
</dbReference>